<dbReference type="HAMAP" id="MF_00097">
    <property type="entry name" value="TMP_synthase"/>
    <property type="match status" value="1"/>
</dbReference>
<keyword evidence="3 10" id="KW-0808">Transferase</keyword>
<comment type="catalytic activity">
    <reaction evidence="7 10 11">
        <text>4-methyl-5-(2-phosphooxyethyl)-thiazole + 4-amino-2-methyl-5-(diphosphooxymethyl)pyrimidine + H(+) = thiamine phosphate + diphosphate</text>
        <dbReference type="Rhea" id="RHEA:22328"/>
        <dbReference type="ChEBI" id="CHEBI:15378"/>
        <dbReference type="ChEBI" id="CHEBI:33019"/>
        <dbReference type="ChEBI" id="CHEBI:37575"/>
        <dbReference type="ChEBI" id="CHEBI:57841"/>
        <dbReference type="ChEBI" id="CHEBI:58296"/>
        <dbReference type="EC" id="2.5.1.3"/>
    </reaction>
</comment>
<keyword evidence="5 10" id="KW-0460">Magnesium</keyword>
<gene>
    <name evidence="10" type="primary">thiE</name>
    <name evidence="14" type="ORF">TM49_19805</name>
</gene>
<evidence type="ECO:0000259" key="13">
    <source>
        <dbReference type="Pfam" id="PF02581"/>
    </source>
</evidence>
<dbReference type="GO" id="GO:0009228">
    <property type="term" value="P:thiamine biosynthetic process"/>
    <property type="evidence" value="ECO:0007669"/>
    <property type="project" value="UniProtKB-KW"/>
</dbReference>
<protein>
    <recommendedName>
        <fullName evidence="10">Thiamine-phosphate synthase</fullName>
        <shortName evidence="10">TP synthase</shortName>
        <shortName evidence="10">TPS</shortName>
        <ecNumber evidence="10">2.5.1.3</ecNumber>
    </recommendedName>
    <alternativeName>
        <fullName evidence="10">Thiamine-phosphate pyrophosphorylase</fullName>
        <shortName evidence="10">TMP pyrophosphorylase</shortName>
        <shortName evidence="10">TMP-PPase</shortName>
    </alternativeName>
</protein>
<evidence type="ECO:0000256" key="8">
    <source>
        <dbReference type="ARBA" id="ARBA00047851"/>
    </source>
</evidence>
<dbReference type="KEGG" id="mey:TM49_19805"/>
<dbReference type="EMBL" id="CP010803">
    <property type="protein sequence ID" value="AJY47400.1"/>
    <property type="molecule type" value="Genomic_DNA"/>
</dbReference>
<dbReference type="CDD" id="cd00564">
    <property type="entry name" value="TMP_TenI"/>
    <property type="match status" value="1"/>
</dbReference>
<dbReference type="Gene3D" id="3.20.20.70">
    <property type="entry name" value="Aldolase class I"/>
    <property type="match status" value="1"/>
</dbReference>
<feature type="binding site" evidence="10">
    <location>
        <begin position="134"/>
        <end position="136"/>
    </location>
    <ligand>
        <name>2-[(2R,5Z)-2-carboxy-4-methylthiazol-5(2H)-ylidene]ethyl phosphate</name>
        <dbReference type="ChEBI" id="CHEBI:62899"/>
    </ligand>
</feature>
<dbReference type="InterPro" id="IPR034291">
    <property type="entry name" value="TMP_synthase"/>
</dbReference>
<comment type="catalytic activity">
    <reaction evidence="8 10 11">
        <text>2-(2-carboxy-4-methylthiazol-5-yl)ethyl phosphate + 4-amino-2-methyl-5-(diphosphooxymethyl)pyrimidine + 2 H(+) = thiamine phosphate + CO2 + diphosphate</text>
        <dbReference type="Rhea" id="RHEA:47848"/>
        <dbReference type="ChEBI" id="CHEBI:15378"/>
        <dbReference type="ChEBI" id="CHEBI:16526"/>
        <dbReference type="ChEBI" id="CHEBI:33019"/>
        <dbReference type="ChEBI" id="CHEBI:37575"/>
        <dbReference type="ChEBI" id="CHEBI:57841"/>
        <dbReference type="ChEBI" id="CHEBI:62890"/>
        <dbReference type="EC" id="2.5.1.3"/>
    </reaction>
</comment>
<reference evidence="14 15" key="1">
    <citation type="journal article" date="2015" name="Genome Announc.">
        <title>Complete genome sequence of Martelella endophytica YC6887, which has antifungal activity associated with a halophyte.</title>
        <authorList>
            <person name="Khan A."/>
            <person name="Khan H."/>
            <person name="Chung E.J."/>
            <person name="Hossain M.T."/>
            <person name="Chung Y.R."/>
        </authorList>
    </citation>
    <scope>NUCLEOTIDE SEQUENCE [LARGE SCALE GENOMIC DNA]</scope>
    <source>
        <strain evidence="14">YC6887</strain>
    </source>
</reference>
<evidence type="ECO:0000256" key="10">
    <source>
        <dbReference type="HAMAP-Rule" id="MF_00097"/>
    </source>
</evidence>
<dbReference type="UniPathway" id="UPA00060">
    <property type="reaction ID" value="UER00141"/>
</dbReference>
<dbReference type="Pfam" id="PF02581">
    <property type="entry name" value="TMP-TENI"/>
    <property type="match status" value="1"/>
</dbReference>
<comment type="catalytic activity">
    <reaction evidence="9 10 11">
        <text>2-[(2R,5Z)-2-carboxy-4-methylthiazol-5(2H)-ylidene]ethyl phosphate + 4-amino-2-methyl-5-(diphosphooxymethyl)pyrimidine + 2 H(+) = thiamine phosphate + CO2 + diphosphate</text>
        <dbReference type="Rhea" id="RHEA:47844"/>
        <dbReference type="ChEBI" id="CHEBI:15378"/>
        <dbReference type="ChEBI" id="CHEBI:16526"/>
        <dbReference type="ChEBI" id="CHEBI:33019"/>
        <dbReference type="ChEBI" id="CHEBI:37575"/>
        <dbReference type="ChEBI" id="CHEBI:57841"/>
        <dbReference type="ChEBI" id="CHEBI:62899"/>
        <dbReference type="EC" id="2.5.1.3"/>
    </reaction>
</comment>
<evidence type="ECO:0000313" key="14">
    <source>
        <dbReference type="EMBL" id="AJY47400.1"/>
    </source>
</evidence>
<dbReference type="HOGENOM" id="CLU_018272_3_2_5"/>
<dbReference type="RefSeq" id="WP_045683763.1">
    <property type="nucleotide sequence ID" value="NZ_CP010803.1"/>
</dbReference>
<comment type="function">
    <text evidence="1 10">Condenses 4-methyl-5-(beta-hydroxyethyl)thiazole monophosphate (THZ-P) and 2-methyl-4-amino-5-hydroxymethyl pyrimidine pyrophosphate (HMP-PP) to form thiamine monophosphate (TMP).</text>
</comment>
<evidence type="ECO:0000313" key="15">
    <source>
        <dbReference type="Proteomes" id="UP000032611"/>
    </source>
</evidence>
<dbReference type="SUPFAM" id="SSF51391">
    <property type="entry name" value="Thiamin phosphate synthase"/>
    <property type="match status" value="1"/>
</dbReference>
<feature type="binding site" evidence="10">
    <location>
        <begin position="185"/>
        <end position="186"/>
    </location>
    <ligand>
        <name>2-[(2R,5Z)-2-carboxy-4-methylthiazol-5(2H)-ylidene]ethyl phosphate</name>
        <dbReference type="ChEBI" id="CHEBI:62899"/>
    </ligand>
</feature>
<keyword evidence="15" id="KW-1185">Reference proteome</keyword>
<evidence type="ECO:0000256" key="12">
    <source>
        <dbReference type="RuleBase" id="RU004253"/>
    </source>
</evidence>
<evidence type="ECO:0000256" key="5">
    <source>
        <dbReference type="ARBA" id="ARBA00022842"/>
    </source>
</evidence>
<comment type="pathway">
    <text evidence="2 10 12">Cofactor biosynthesis; thiamine diphosphate biosynthesis; thiamine phosphate from 4-amino-2-methyl-5-diphosphomethylpyrimidine and 4-methyl-5-(2-phosphoethyl)-thiazole: step 1/1.</text>
</comment>
<evidence type="ECO:0000256" key="2">
    <source>
        <dbReference type="ARBA" id="ARBA00005165"/>
    </source>
</evidence>
<feature type="binding site" evidence="10">
    <location>
        <begin position="37"/>
        <end position="41"/>
    </location>
    <ligand>
        <name>4-amino-2-methyl-5-(diphosphooxymethyl)pyrimidine</name>
        <dbReference type="ChEBI" id="CHEBI:57841"/>
    </ligand>
</feature>
<feature type="binding site" evidence="10">
    <location>
        <position position="70"/>
    </location>
    <ligand>
        <name>Mg(2+)</name>
        <dbReference type="ChEBI" id="CHEBI:18420"/>
    </ligand>
</feature>
<dbReference type="GO" id="GO:0009229">
    <property type="term" value="P:thiamine diphosphate biosynthetic process"/>
    <property type="evidence" value="ECO:0007669"/>
    <property type="project" value="UniProtKB-UniRule"/>
</dbReference>
<dbReference type="PANTHER" id="PTHR20857:SF15">
    <property type="entry name" value="THIAMINE-PHOSPHATE SYNTHASE"/>
    <property type="match status" value="1"/>
</dbReference>
<accession>A0A0D5LTW2</accession>
<feature type="binding site" evidence="10">
    <location>
        <position position="165"/>
    </location>
    <ligand>
        <name>2-[(2R,5Z)-2-carboxy-4-methylthiazol-5(2H)-ylidene]ethyl phosphate</name>
        <dbReference type="ChEBI" id="CHEBI:62899"/>
    </ligand>
</feature>
<dbReference type="STRING" id="1486262.TM49_19805"/>
<dbReference type="AlphaFoldDB" id="A0A0D5LTW2"/>
<dbReference type="GO" id="GO:0000287">
    <property type="term" value="F:magnesium ion binding"/>
    <property type="evidence" value="ECO:0007669"/>
    <property type="project" value="UniProtKB-UniRule"/>
</dbReference>
<dbReference type="FunFam" id="3.20.20.70:FF:000096">
    <property type="entry name" value="Thiamine-phosphate synthase"/>
    <property type="match status" value="1"/>
</dbReference>
<feature type="binding site" evidence="10">
    <location>
        <position position="137"/>
    </location>
    <ligand>
        <name>4-amino-2-methyl-5-(diphosphooxymethyl)pyrimidine</name>
        <dbReference type="ChEBI" id="CHEBI:57841"/>
    </ligand>
</feature>
<evidence type="ECO:0000256" key="11">
    <source>
        <dbReference type="RuleBase" id="RU003826"/>
    </source>
</evidence>
<dbReference type="GO" id="GO:0004789">
    <property type="term" value="F:thiamine-phosphate diphosphorylase activity"/>
    <property type="evidence" value="ECO:0007669"/>
    <property type="project" value="UniProtKB-UniRule"/>
</dbReference>
<dbReference type="NCBIfam" id="TIGR00693">
    <property type="entry name" value="thiE"/>
    <property type="match status" value="1"/>
</dbReference>
<dbReference type="GO" id="GO:0005737">
    <property type="term" value="C:cytoplasm"/>
    <property type="evidence" value="ECO:0007669"/>
    <property type="project" value="TreeGrafter"/>
</dbReference>
<keyword evidence="4 10" id="KW-0479">Metal-binding</keyword>
<proteinExistence type="inferred from homology"/>
<evidence type="ECO:0000256" key="6">
    <source>
        <dbReference type="ARBA" id="ARBA00022977"/>
    </source>
</evidence>
<feature type="binding site" evidence="10">
    <location>
        <position position="89"/>
    </location>
    <ligand>
        <name>Mg(2+)</name>
        <dbReference type="ChEBI" id="CHEBI:18420"/>
    </ligand>
</feature>
<evidence type="ECO:0000256" key="9">
    <source>
        <dbReference type="ARBA" id="ARBA00047883"/>
    </source>
</evidence>
<feature type="binding site" evidence="10">
    <location>
        <position position="69"/>
    </location>
    <ligand>
        <name>4-amino-2-methyl-5-(diphosphooxymethyl)pyrimidine</name>
        <dbReference type="ChEBI" id="CHEBI:57841"/>
    </ligand>
</feature>
<dbReference type="Proteomes" id="UP000032611">
    <property type="component" value="Chromosome"/>
</dbReference>
<evidence type="ECO:0000256" key="1">
    <source>
        <dbReference type="ARBA" id="ARBA00003814"/>
    </source>
</evidence>
<feature type="domain" description="Thiamine phosphate synthase/TenI" evidence="13">
    <location>
        <begin position="7"/>
        <end position="188"/>
    </location>
</feature>
<feature type="binding site" evidence="10">
    <location>
        <position position="108"/>
    </location>
    <ligand>
        <name>4-amino-2-methyl-5-(diphosphooxymethyl)pyrimidine</name>
        <dbReference type="ChEBI" id="CHEBI:57841"/>
    </ligand>
</feature>
<organism evidence="14 15">
    <name type="scientific">Martelella endophytica</name>
    <dbReference type="NCBI Taxonomy" id="1486262"/>
    <lineage>
        <taxon>Bacteria</taxon>
        <taxon>Pseudomonadati</taxon>
        <taxon>Pseudomonadota</taxon>
        <taxon>Alphaproteobacteria</taxon>
        <taxon>Hyphomicrobiales</taxon>
        <taxon>Aurantimonadaceae</taxon>
        <taxon>Martelella</taxon>
    </lineage>
</organism>
<comment type="cofactor">
    <cofactor evidence="10">
        <name>Mg(2+)</name>
        <dbReference type="ChEBI" id="CHEBI:18420"/>
    </cofactor>
    <text evidence="10">Binds 1 Mg(2+) ion per subunit.</text>
</comment>
<comment type="similarity">
    <text evidence="10 11">Belongs to the thiamine-phosphate synthase family.</text>
</comment>
<keyword evidence="6 10" id="KW-0784">Thiamine biosynthesis</keyword>
<dbReference type="PATRIC" id="fig|1486262.3.peg.4097"/>
<evidence type="ECO:0000256" key="7">
    <source>
        <dbReference type="ARBA" id="ARBA00047334"/>
    </source>
</evidence>
<dbReference type="InterPro" id="IPR022998">
    <property type="entry name" value="ThiamineP_synth_TenI"/>
</dbReference>
<dbReference type="OrthoDB" id="9810880at2"/>
<dbReference type="InterPro" id="IPR013785">
    <property type="entry name" value="Aldolase_TIM"/>
</dbReference>
<sequence>MKFDLSLYLVLDPELCGDYGMVETTRQAIRGGATMVQLRMKEATTSERIDIGRQLKAVTDGTPARLIVNDDVEAAIAIDADGVHVGQSDERPQQVRAMIGPDKLLGVSVDGIEIAKRFDPAGIDYIGAGPVFATSTKPGHEPPVGFDGLKQIIALAGLPTVAIGGLKESHVGATFEAGADGIAVVSAICGTPDPYQATLALARAIEKAKR</sequence>
<evidence type="ECO:0000256" key="3">
    <source>
        <dbReference type="ARBA" id="ARBA00022679"/>
    </source>
</evidence>
<dbReference type="InterPro" id="IPR036206">
    <property type="entry name" value="ThiamineP_synth_sf"/>
</dbReference>
<name>A0A0D5LTW2_MAREN</name>
<dbReference type="PANTHER" id="PTHR20857">
    <property type="entry name" value="THIAMINE-PHOSPHATE PYROPHOSPHORYLASE"/>
    <property type="match status" value="1"/>
</dbReference>
<dbReference type="EC" id="2.5.1.3" evidence="10"/>
<evidence type="ECO:0000256" key="4">
    <source>
        <dbReference type="ARBA" id="ARBA00022723"/>
    </source>
</evidence>